<dbReference type="InterPro" id="IPR006321">
    <property type="entry name" value="PilT/PilU"/>
</dbReference>
<reference evidence="3" key="1">
    <citation type="journal article" date="2015" name="Proc. Natl. Acad. Sci. U.S.A.">
        <title>Networks of energetic and metabolic interactions define dynamics in microbial communities.</title>
        <authorList>
            <person name="Embree M."/>
            <person name="Liu J.K."/>
            <person name="Al-Bassam M.M."/>
            <person name="Zengler K."/>
        </authorList>
    </citation>
    <scope>NUCLEOTIDE SEQUENCE</scope>
</reference>
<dbReference type="CDD" id="cd01131">
    <property type="entry name" value="PilT"/>
    <property type="match status" value="1"/>
</dbReference>
<feature type="domain" description="Bacterial type II secretion system protein E" evidence="2">
    <location>
        <begin position="249"/>
        <end position="263"/>
    </location>
</feature>
<dbReference type="PANTHER" id="PTHR30486:SF6">
    <property type="entry name" value="TYPE IV PILUS RETRACTATION ATPASE PILT"/>
    <property type="match status" value="1"/>
</dbReference>
<dbReference type="PANTHER" id="PTHR30486">
    <property type="entry name" value="TWITCHING MOTILITY PROTEIN PILT"/>
    <property type="match status" value="1"/>
</dbReference>
<dbReference type="GO" id="GO:0016887">
    <property type="term" value="F:ATP hydrolysis activity"/>
    <property type="evidence" value="ECO:0007669"/>
    <property type="project" value="InterPro"/>
</dbReference>
<dbReference type="SUPFAM" id="SSF52540">
    <property type="entry name" value="P-loop containing nucleoside triphosphate hydrolases"/>
    <property type="match status" value="1"/>
</dbReference>
<sequence>MEDARQILATFTQSIPQSVLGAERTAYIIEKIDSLSDEDRLKLIKYVNAILSIMVDREASDVEIGGAGSSGFVWFRIFGDKKRIEQIPKLTPDEASMLIASLINKNQREVLSKERNLDFSYTFYHTKLGKNLRFRADAYFDLDALALNMRSISVTIRSLDSLDFHPYAVKVMSHNFMKFGLSLVTGITGSGKSTTLDSIIDYHNRFDPAHVVIIASPVEYVHKSNACIIRHREVGRDVLSFKEGVIQALRQDPDIIVIGEMRDPETIMAALEVTDTGHKVFSTLHTSSAVESLDRIIAEVDPAEQERVRNRLADVLVSVVSQKLIPTLDGKRVMAKEVLVVTPSVKAAIKNNNTGEIYGMINQGAPQGMVTMEQDLLRLFKERRISKDNAIAYSNNKTRMLQLMRAV</sequence>
<dbReference type="InterPro" id="IPR027417">
    <property type="entry name" value="P-loop_NTPase"/>
</dbReference>
<dbReference type="EMBL" id="LNQE01000436">
    <property type="protein sequence ID" value="KUG26582.1"/>
    <property type="molecule type" value="Genomic_DNA"/>
</dbReference>
<dbReference type="PROSITE" id="PS00662">
    <property type="entry name" value="T2SP_E"/>
    <property type="match status" value="1"/>
</dbReference>
<dbReference type="GO" id="GO:0005524">
    <property type="term" value="F:ATP binding"/>
    <property type="evidence" value="ECO:0007669"/>
    <property type="project" value="InterPro"/>
</dbReference>
<dbReference type="InterPro" id="IPR001482">
    <property type="entry name" value="T2SS/T4SS_dom"/>
</dbReference>
<proteinExistence type="inferred from homology"/>
<name>A0A0W8G0D5_9ZZZZ</name>
<dbReference type="NCBIfam" id="TIGR01420">
    <property type="entry name" value="pilT_fam"/>
    <property type="match status" value="1"/>
</dbReference>
<accession>A0A0W8G0D5</accession>
<evidence type="ECO:0000259" key="2">
    <source>
        <dbReference type="PROSITE" id="PS00662"/>
    </source>
</evidence>
<evidence type="ECO:0000313" key="3">
    <source>
        <dbReference type="EMBL" id="KUG26582.1"/>
    </source>
</evidence>
<comment type="caution">
    <text evidence="3">The sequence shown here is derived from an EMBL/GenBank/DDBJ whole genome shotgun (WGS) entry which is preliminary data.</text>
</comment>
<dbReference type="AlphaFoldDB" id="A0A0W8G0D5"/>
<organism evidence="3">
    <name type="scientific">hydrocarbon metagenome</name>
    <dbReference type="NCBI Taxonomy" id="938273"/>
    <lineage>
        <taxon>unclassified sequences</taxon>
        <taxon>metagenomes</taxon>
        <taxon>ecological metagenomes</taxon>
    </lineage>
</organism>
<dbReference type="Gene3D" id="3.40.50.300">
    <property type="entry name" value="P-loop containing nucleotide triphosphate hydrolases"/>
    <property type="match status" value="1"/>
</dbReference>
<dbReference type="Gene3D" id="3.30.450.90">
    <property type="match status" value="1"/>
</dbReference>
<protein>
    <submittedName>
        <fullName evidence="3">Twitching motility protein pilt</fullName>
    </submittedName>
</protein>
<dbReference type="Pfam" id="PF00437">
    <property type="entry name" value="T2SSE"/>
    <property type="match status" value="1"/>
</dbReference>
<comment type="similarity">
    <text evidence="1">Belongs to the GSP E family.</text>
</comment>
<dbReference type="InterPro" id="IPR050921">
    <property type="entry name" value="T4SS_GSP_E_ATPase"/>
</dbReference>
<evidence type="ECO:0000256" key="1">
    <source>
        <dbReference type="ARBA" id="ARBA00006611"/>
    </source>
</evidence>
<gene>
    <name evidence="3" type="ORF">ASZ90_003584</name>
</gene>